<name>A0A2U1V0Z9_9PROT</name>
<dbReference type="PROSITE" id="PS51257">
    <property type="entry name" value="PROKAR_LIPOPROTEIN"/>
    <property type="match status" value="1"/>
</dbReference>
<evidence type="ECO:0008006" key="3">
    <source>
        <dbReference type="Google" id="ProtNLM"/>
    </source>
</evidence>
<dbReference type="OrthoDB" id="7283436at2"/>
<dbReference type="AlphaFoldDB" id="A0A2U1V0Z9"/>
<protein>
    <recommendedName>
        <fullName evidence="3">Lipoprotein</fullName>
    </recommendedName>
</protein>
<proteinExistence type="predicted"/>
<organism evidence="1 2">
    <name type="scientific">Teichococcus aestuarii</name>
    <dbReference type="NCBI Taxonomy" id="568898"/>
    <lineage>
        <taxon>Bacteria</taxon>
        <taxon>Pseudomonadati</taxon>
        <taxon>Pseudomonadota</taxon>
        <taxon>Alphaproteobacteria</taxon>
        <taxon>Acetobacterales</taxon>
        <taxon>Roseomonadaceae</taxon>
        <taxon>Roseomonas</taxon>
    </lineage>
</organism>
<comment type="caution">
    <text evidence="1">The sequence shown here is derived from an EMBL/GenBank/DDBJ whole genome shotgun (WGS) entry which is preliminary data.</text>
</comment>
<gene>
    <name evidence="1" type="ORF">CR165_17360</name>
</gene>
<evidence type="ECO:0000313" key="2">
    <source>
        <dbReference type="Proteomes" id="UP000245048"/>
    </source>
</evidence>
<dbReference type="EMBL" id="PDOA01000013">
    <property type="protein sequence ID" value="PWC27574.1"/>
    <property type="molecule type" value="Genomic_DNA"/>
</dbReference>
<dbReference type="Proteomes" id="UP000245048">
    <property type="component" value="Unassembled WGS sequence"/>
</dbReference>
<sequence length="88" mass="9019">MLKPLGFAAALLLAGCADPVARPGTWQAGGVNDRNLRAMMADPAHERRGIGATDSHADTAAAAVQRLRQGKAYPLLDPRGSGAGSVGR</sequence>
<dbReference type="RefSeq" id="WP_109518212.1">
    <property type="nucleotide sequence ID" value="NZ_PDOA01000013.1"/>
</dbReference>
<reference evidence="2" key="1">
    <citation type="submission" date="2017-10" db="EMBL/GenBank/DDBJ databases">
        <authorList>
            <person name="Toshchakov S.V."/>
            <person name="Goeva M.A."/>
        </authorList>
    </citation>
    <scope>NUCLEOTIDE SEQUENCE [LARGE SCALE GENOMIC DNA]</scope>
    <source>
        <strain evidence="2">JR1/69-1-13</strain>
    </source>
</reference>
<keyword evidence="2" id="KW-1185">Reference proteome</keyword>
<accession>A0A2U1V0Z9</accession>
<evidence type="ECO:0000313" key="1">
    <source>
        <dbReference type="EMBL" id="PWC27574.1"/>
    </source>
</evidence>